<keyword evidence="3" id="KW-1185">Reference proteome</keyword>
<dbReference type="RefSeq" id="WP_344792704.1">
    <property type="nucleotide sequence ID" value="NZ_BAABBV010000002.1"/>
</dbReference>
<protein>
    <recommendedName>
        <fullName evidence="4">RHS repeat-associated core domain-containing protein</fullName>
    </recommendedName>
</protein>
<evidence type="ECO:0000313" key="2">
    <source>
        <dbReference type="EMBL" id="GAA4166044.1"/>
    </source>
</evidence>
<proteinExistence type="predicted"/>
<feature type="region of interest" description="Disordered" evidence="1">
    <location>
        <begin position="109"/>
        <end position="144"/>
    </location>
</feature>
<evidence type="ECO:0000313" key="3">
    <source>
        <dbReference type="Proteomes" id="UP001415169"/>
    </source>
</evidence>
<dbReference type="Proteomes" id="UP001415169">
    <property type="component" value="Unassembled WGS sequence"/>
</dbReference>
<dbReference type="InterPro" id="IPR022385">
    <property type="entry name" value="Rhs_assc_core"/>
</dbReference>
<dbReference type="Gene3D" id="2.180.10.10">
    <property type="entry name" value="RHS repeat-associated core"/>
    <property type="match status" value="1"/>
</dbReference>
<comment type="caution">
    <text evidence="2">The sequence shown here is derived from an EMBL/GenBank/DDBJ whole genome shotgun (WGS) entry which is preliminary data.</text>
</comment>
<feature type="region of interest" description="Disordered" evidence="1">
    <location>
        <begin position="1"/>
        <end position="29"/>
    </location>
</feature>
<reference evidence="2" key="2">
    <citation type="submission" date="2023-12" db="EMBL/GenBank/DDBJ databases">
        <authorList>
            <person name="Sun Q."/>
            <person name="Inoue M."/>
        </authorList>
    </citation>
    <scope>NUCLEOTIDE SEQUENCE</scope>
    <source>
        <strain evidence="2">JCM 17590</strain>
    </source>
</reference>
<dbReference type="NCBIfam" id="TIGR03696">
    <property type="entry name" value="Rhs_assc_core"/>
    <property type="match status" value="1"/>
</dbReference>
<name>A0ABP7ZNG3_9MICO</name>
<evidence type="ECO:0008006" key="4">
    <source>
        <dbReference type="Google" id="ProtNLM"/>
    </source>
</evidence>
<organism evidence="2 3">
    <name type="scientific">Gryllotalpicola daejeonensis</name>
    <dbReference type="NCBI Taxonomy" id="993087"/>
    <lineage>
        <taxon>Bacteria</taxon>
        <taxon>Bacillati</taxon>
        <taxon>Actinomycetota</taxon>
        <taxon>Actinomycetes</taxon>
        <taxon>Micrococcales</taxon>
        <taxon>Microbacteriaceae</taxon>
        <taxon>Gryllotalpicola</taxon>
    </lineage>
</organism>
<evidence type="ECO:0000256" key="1">
    <source>
        <dbReference type="SAM" id="MobiDB-lite"/>
    </source>
</evidence>
<sequence length="407" mass="43274">MQYSFDQHGNRTTLTSTRDSDGCTTDNAADDVTQTSKTWTYDADSRQLTGANGSGTYSYDAFGRQTTLPGADAPDATAGDVTLSYYDTDAAHTITEGGTITTYSIDPTGRRVTTATSGASASTVTDHYSDASDSPAWVSTGDQTGSAETAYTTSIAGGLSAASTTEAGTTTASLDLTDLSGAVVAAIAVSPGENATQVDGYSVYDEYGNTEGADTSTGIEAYAWLGAQQRAKGGASLVLMGARLYNSTTGRFTSVDPVAGGNENSYNYPNDPINSNDITGRSIFTFFGFYHWFTYVDYPHISTTVTGYKEVSVHGWWTREDVPTKYRFARVTVVLEEDIAGVWYKIDSDRNHQVRAGSGKGKRATARAICINGRDTKWRGYAFSVIPGLWSGSVDAKSAPDTLPCRV</sequence>
<dbReference type="EMBL" id="BAABBV010000002">
    <property type="protein sequence ID" value="GAA4166044.1"/>
    <property type="molecule type" value="Genomic_DNA"/>
</dbReference>
<accession>A0ABP7ZNG3</accession>
<feature type="compositionally biased region" description="Low complexity" evidence="1">
    <location>
        <begin position="112"/>
        <end position="125"/>
    </location>
</feature>
<reference evidence="2" key="1">
    <citation type="journal article" date="2014" name="Int. J. Syst. Evol. Microbiol.">
        <title>Complete genome of a new Firmicutes species belonging to the dominant human colonic microbiota ('Ruminococcus bicirculans') reveals two chromosomes and a selective capacity to utilize plant glucans.</title>
        <authorList>
            <consortium name="NISC Comparative Sequencing Program"/>
            <person name="Wegmann U."/>
            <person name="Louis P."/>
            <person name="Goesmann A."/>
            <person name="Henrissat B."/>
            <person name="Duncan S.H."/>
            <person name="Flint H.J."/>
        </authorList>
    </citation>
    <scope>NUCLEOTIDE SEQUENCE</scope>
    <source>
        <strain evidence="2">JCM 17590</strain>
    </source>
</reference>
<gene>
    <name evidence="2" type="ORF">GCM10022286_30050</name>
</gene>